<dbReference type="InterPro" id="IPR036412">
    <property type="entry name" value="HAD-like_sf"/>
</dbReference>
<gene>
    <name evidence="5" type="ORF">GH714_026214</name>
</gene>
<comment type="similarity">
    <text evidence="3">Belongs to the APS1/VSP family.</text>
</comment>
<reference evidence="5 6" key="1">
    <citation type="journal article" date="2020" name="Mol. Plant">
        <title>The Chromosome-Based Rubber Tree Genome Provides New Insights into Spurge Genome Evolution and Rubber Biosynthesis.</title>
        <authorList>
            <person name="Liu J."/>
            <person name="Shi C."/>
            <person name="Shi C.C."/>
            <person name="Li W."/>
            <person name="Zhang Q.J."/>
            <person name="Zhang Y."/>
            <person name="Li K."/>
            <person name="Lu H.F."/>
            <person name="Shi C."/>
            <person name="Zhu S.T."/>
            <person name="Xiao Z.Y."/>
            <person name="Nan H."/>
            <person name="Yue Y."/>
            <person name="Zhu X.G."/>
            <person name="Wu Y."/>
            <person name="Hong X.N."/>
            <person name="Fan G.Y."/>
            <person name="Tong Y."/>
            <person name="Zhang D."/>
            <person name="Mao C.L."/>
            <person name="Liu Y.L."/>
            <person name="Hao S.J."/>
            <person name="Liu W.Q."/>
            <person name="Lv M.Q."/>
            <person name="Zhang H.B."/>
            <person name="Liu Y."/>
            <person name="Hu-Tang G.R."/>
            <person name="Wang J.P."/>
            <person name="Wang J.H."/>
            <person name="Sun Y.H."/>
            <person name="Ni S.B."/>
            <person name="Chen W.B."/>
            <person name="Zhang X.C."/>
            <person name="Jiao Y.N."/>
            <person name="Eichler E.E."/>
            <person name="Li G.H."/>
            <person name="Liu X."/>
            <person name="Gao L.Z."/>
        </authorList>
    </citation>
    <scope>NUCLEOTIDE SEQUENCE [LARGE SCALE GENOMIC DNA]</scope>
    <source>
        <strain evidence="6">cv. GT1</strain>
        <tissue evidence="5">Leaf</tissue>
    </source>
</reference>
<keyword evidence="3" id="KW-0758">Storage protein</keyword>
<dbReference type="Pfam" id="PF03767">
    <property type="entry name" value="Acid_phosphat_B"/>
    <property type="match status" value="1"/>
</dbReference>
<dbReference type="Gene3D" id="3.40.50.1000">
    <property type="entry name" value="HAD superfamily/HAD-like"/>
    <property type="match status" value="1"/>
</dbReference>
<dbReference type="EMBL" id="JAAGAX010000009">
    <property type="protein sequence ID" value="KAF2304012.1"/>
    <property type="molecule type" value="Genomic_DNA"/>
</dbReference>
<evidence type="ECO:0000256" key="4">
    <source>
        <dbReference type="SAM" id="SignalP"/>
    </source>
</evidence>
<dbReference type="PANTHER" id="PTHR31284">
    <property type="entry name" value="ACID PHOSPHATASE-LIKE PROTEIN"/>
    <property type="match status" value="1"/>
</dbReference>
<evidence type="ECO:0000256" key="2">
    <source>
        <dbReference type="ARBA" id="ARBA00023180"/>
    </source>
</evidence>
<protein>
    <recommendedName>
        <fullName evidence="7">Acid phosphatase</fullName>
    </recommendedName>
</protein>
<keyword evidence="1 4" id="KW-0732">Signal</keyword>
<evidence type="ECO:0000313" key="6">
    <source>
        <dbReference type="Proteomes" id="UP000467840"/>
    </source>
</evidence>
<dbReference type="GO" id="GO:0045735">
    <property type="term" value="F:nutrient reservoir activity"/>
    <property type="evidence" value="ECO:0007669"/>
    <property type="project" value="UniProtKB-UniRule"/>
</dbReference>
<evidence type="ECO:0000313" key="5">
    <source>
        <dbReference type="EMBL" id="KAF2304012.1"/>
    </source>
</evidence>
<dbReference type="AlphaFoldDB" id="A0A6A6LRE4"/>
<accession>A0A6A6LRE4</accession>
<dbReference type="InterPro" id="IPR014403">
    <property type="entry name" value="APS1/VSP"/>
</dbReference>
<keyword evidence="2" id="KW-0325">Glycoprotein</keyword>
<comment type="function">
    <text evidence="3">May function as somatic storage protein during early seedling development.</text>
</comment>
<evidence type="ECO:0000256" key="3">
    <source>
        <dbReference type="PIRNR" id="PIRNR002674"/>
    </source>
</evidence>
<sequence>MAASQSLLSLLLFSLLSITVSQSIIRMPSDRKTRNADDDLYCASWRLSVETNNAGYWTNLPSRCERYVEHYTTGDLYFSDSEVVASDSLAFARTVKIAGDGKDAWVFDIDETLLSNLPYYALHGFGSEPFDDASFDEWVDLAEAPALPASLNLYKELKQLGFTIFLLTGRGEYQRNVTGKNLLFAGYGDWERLILRQTSDRGKSATLYKSQRRLELVNEGYRIHGSSGDQWSDLLGFAVAESDNFRSNLDCPAWLTQDETFNTEFIWPHTKIST</sequence>
<feature type="chain" id="PRO_5025411551" description="Acid phosphatase" evidence="4">
    <location>
        <begin position="22"/>
        <end position="274"/>
    </location>
</feature>
<keyword evidence="6" id="KW-1185">Reference proteome</keyword>
<dbReference type="PIRSF" id="PIRSF002674">
    <property type="entry name" value="VSP"/>
    <property type="match status" value="1"/>
</dbReference>
<evidence type="ECO:0008006" key="7">
    <source>
        <dbReference type="Google" id="ProtNLM"/>
    </source>
</evidence>
<evidence type="ECO:0000256" key="1">
    <source>
        <dbReference type="ARBA" id="ARBA00022729"/>
    </source>
</evidence>
<dbReference type="CDD" id="cd07535">
    <property type="entry name" value="HAD_VSP"/>
    <property type="match status" value="1"/>
</dbReference>
<dbReference type="Proteomes" id="UP000467840">
    <property type="component" value="Chromosome 16"/>
</dbReference>
<organism evidence="5 6">
    <name type="scientific">Hevea brasiliensis</name>
    <name type="common">Para rubber tree</name>
    <name type="synonym">Siphonia brasiliensis</name>
    <dbReference type="NCBI Taxonomy" id="3981"/>
    <lineage>
        <taxon>Eukaryota</taxon>
        <taxon>Viridiplantae</taxon>
        <taxon>Streptophyta</taxon>
        <taxon>Embryophyta</taxon>
        <taxon>Tracheophyta</taxon>
        <taxon>Spermatophyta</taxon>
        <taxon>Magnoliopsida</taxon>
        <taxon>eudicotyledons</taxon>
        <taxon>Gunneridae</taxon>
        <taxon>Pentapetalae</taxon>
        <taxon>rosids</taxon>
        <taxon>fabids</taxon>
        <taxon>Malpighiales</taxon>
        <taxon>Euphorbiaceae</taxon>
        <taxon>Crotonoideae</taxon>
        <taxon>Micrandreae</taxon>
        <taxon>Hevea</taxon>
    </lineage>
</organism>
<dbReference type="InterPro" id="IPR005519">
    <property type="entry name" value="Acid_phosphat_B-like"/>
</dbReference>
<comment type="caution">
    <text evidence="5">The sequence shown here is derived from an EMBL/GenBank/DDBJ whole genome shotgun (WGS) entry which is preliminary data.</text>
</comment>
<dbReference type="PANTHER" id="PTHR31284:SF10">
    <property type="entry name" value="ACID PHOSPHATASE-LIKE PROTEIN"/>
    <property type="match status" value="1"/>
</dbReference>
<name>A0A6A6LRE4_HEVBR</name>
<dbReference type="SUPFAM" id="SSF56784">
    <property type="entry name" value="HAD-like"/>
    <property type="match status" value="1"/>
</dbReference>
<proteinExistence type="inferred from homology"/>
<feature type="signal peptide" evidence="4">
    <location>
        <begin position="1"/>
        <end position="21"/>
    </location>
</feature>
<dbReference type="InterPro" id="IPR023214">
    <property type="entry name" value="HAD_sf"/>
</dbReference>